<feature type="domain" description="WW" evidence="2">
    <location>
        <begin position="689"/>
        <end position="724"/>
    </location>
</feature>
<protein>
    <recommendedName>
        <fullName evidence="2">WW domain-containing protein</fullName>
    </recommendedName>
</protein>
<sequence length="1100" mass="118107">MSAPMGQIGGYRYESPEARRLGNINPQSYDYRDQTKTVAKLVNDVSYMAGMQRKMQKGIDEANQNFIQEIQAFINDILVLLGGGGDTGLDFGDLKYILQAIGALFGFEPGVPLPLNLFQAAWHFFSNYILPVGNFEEAINMIIDGAIATILDIFGEVPIVGQALQQLAQIISAIRDSLLPLIDAFEALLEALSIDWEDVENAILALFGPLRPIFDFLIAALDDVNLPNFVPVFNAIANWNQGIITALTTIITAFGTFIEIITGGDWDDLGSILEDLAGIFTLTGIGSGVNPVQWAINLITELLAPTGLLGGANWEELYEFLTGAAGGLEDLANFLLSGIFGQINPGRLSSIPLGAIANFSPNMLDTPSFSTAVSMPSGGNPEHDATDGHSSNGCAKFTADGEEHSIVSNWINVQQGQKIKMSAWVKWENLTVSSASQAPIRLVLRSYNGSTLVNAANVTSITNPSGNSSNSGQNNFVKLAEYEYTVPSNVTRILIQPTVTAVATGGTVKFDDGNVYVSGLLPMEFIGGLVENLLEKLNVDEWDDWLATAFSPLNSILNQIIDILRGIPTTPINSAVQGVKDWWQDTVNGITGAINNIQNTWNKIVGGYYRTTVTDQTEADVEEVMMTVGQEILVAQESTITLANQANAPKNVAYWETPNPFEDVSFPRSELVPVPTYAVSGTTARANLGTLPANWTASVADDVEVHTHNINGLTVTTTWNRPLYTIPDGTLALSAVRIKQDRLVNIARFIAGGGTPPSTALYVGLYTIDPETGNMALVHNFGDIKGEISTGSGIYETPCELPADVLVDAGALFAVGILPVGGSFSVAAIRRQPITTSALIYPQAATELLTGQSSLPSTISESALNHTSTHRIWVSVGQAVESTPEDNSPVTLSMTFDVANTSNWSSPSFQQFGTSGSRFGIDGGAIYCASDLLALGEEVHWRSALCLTPVHTNDHSASIVLDTQFNANTYGYTTTRAYVRCNSGGTSGVAMHLDSNSAGNLRIRIANISNMTSLGTVRATATTTFSPGDEIEIRAIGSLYKVYKNGVAVPGAEWDDTAEIVPIGKAWRRHGYGLGNRNVSAFTTYRTAYIDRYRAMDLVP</sequence>
<evidence type="ECO:0000313" key="3">
    <source>
        <dbReference type="EMBL" id="AEL97946.1"/>
    </source>
</evidence>
<accession>G1JWE8</accession>
<keyword evidence="4" id="KW-1185">Reference proteome</keyword>
<dbReference type="InterPro" id="IPR001202">
    <property type="entry name" value="WW_dom"/>
</dbReference>
<dbReference type="RefSeq" id="YP_009012177.1">
    <property type="nucleotide sequence ID" value="NC_023691.1"/>
</dbReference>
<dbReference type="Gene3D" id="2.60.120.260">
    <property type="entry name" value="Galactose-binding domain-like"/>
    <property type="match status" value="1"/>
</dbReference>
<dbReference type="KEGG" id="vg:18559552"/>
<reference evidence="3 4" key="1">
    <citation type="journal article" date="2012" name="J. Virol.">
        <title>Complete Genome Sequences of 138 Mycobacteriophages.</title>
        <authorList>
            <consortium name="the Science Education Alliance Phage Hunters Advancing Genomics and Evolutionary Science Program"/>
            <consortium name="the KwaZulu-Natal Research Institute for Tuberculosis and HIV Mycobacterial Genetics Course Students"/>
            <consortium name="the Phage Hunters Integrating Research and Education Program"/>
            <person name="Hatfull G.F."/>
        </authorList>
    </citation>
    <scope>NUCLEOTIDE SEQUENCE [LARGE SCALE GENOMIC DNA]</scope>
</reference>
<evidence type="ECO:0000259" key="2">
    <source>
        <dbReference type="PROSITE" id="PS50020"/>
    </source>
</evidence>
<dbReference type="EMBL" id="JN412589">
    <property type="protein sequence ID" value="AEL97946.1"/>
    <property type="molecule type" value="Genomic_DNA"/>
</dbReference>
<dbReference type="Proteomes" id="UP000000694">
    <property type="component" value="Segment"/>
</dbReference>
<proteinExistence type="predicted"/>
<gene>
    <name evidence="3" type="primary">37</name>
    <name evidence="3" type="ORF">PATIENCE_37</name>
</gene>
<name>G1JWE8_9CAUD</name>
<evidence type="ECO:0000313" key="4">
    <source>
        <dbReference type="Proteomes" id="UP000000694"/>
    </source>
</evidence>
<dbReference type="OrthoDB" id="2552at10239"/>
<dbReference type="PROSITE" id="PS50020">
    <property type="entry name" value="WW_DOMAIN_2"/>
    <property type="match status" value="1"/>
</dbReference>
<evidence type="ECO:0000256" key="1">
    <source>
        <dbReference type="SAM" id="MobiDB-lite"/>
    </source>
</evidence>
<organism evidence="3 4">
    <name type="scientific">Mycobacterium phage Patience</name>
    <dbReference type="NCBI Taxonomy" id="1074308"/>
    <lineage>
        <taxon>Viruses</taxon>
        <taxon>Duplodnaviria</taxon>
        <taxon>Heunggongvirae</taxon>
        <taxon>Uroviricota</taxon>
        <taxon>Caudoviricetes</taxon>
        <taxon>Patiencevirus</taxon>
        <taxon>Patiencevirus patience</taxon>
    </lineage>
</organism>
<feature type="region of interest" description="Disordered" evidence="1">
    <location>
        <begin position="370"/>
        <end position="396"/>
    </location>
</feature>
<dbReference type="GeneID" id="18559552"/>